<accession>A0ABR9BCT4</accession>
<keyword evidence="4" id="KW-1133">Transmembrane helix</keyword>
<dbReference type="CDD" id="cd07989">
    <property type="entry name" value="LPLAT_AGPAT-like"/>
    <property type="match status" value="1"/>
</dbReference>
<dbReference type="SUPFAM" id="SSF69593">
    <property type="entry name" value="Glycerol-3-phosphate (1)-acyltransferase"/>
    <property type="match status" value="1"/>
</dbReference>
<keyword evidence="4" id="KW-0472">Membrane</keyword>
<dbReference type="InterPro" id="IPR002123">
    <property type="entry name" value="Plipid/glycerol_acylTrfase"/>
</dbReference>
<evidence type="ECO:0000259" key="5">
    <source>
        <dbReference type="SMART" id="SM00563"/>
    </source>
</evidence>
<feature type="transmembrane region" description="Helical" evidence="4">
    <location>
        <begin position="12"/>
        <end position="39"/>
    </location>
</feature>
<dbReference type="Pfam" id="PF01553">
    <property type="entry name" value="Acyltransferase"/>
    <property type="match status" value="1"/>
</dbReference>
<gene>
    <name evidence="6" type="ORF">IFO67_14800</name>
</gene>
<evidence type="ECO:0000256" key="4">
    <source>
        <dbReference type="SAM" id="Phobius"/>
    </source>
</evidence>
<organism evidence="6 7">
    <name type="scientific">Thauera sedimentorum</name>
    <dbReference type="NCBI Taxonomy" id="2767595"/>
    <lineage>
        <taxon>Bacteria</taxon>
        <taxon>Pseudomonadati</taxon>
        <taxon>Pseudomonadota</taxon>
        <taxon>Betaproteobacteria</taxon>
        <taxon>Rhodocyclales</taxon>
        <taxon>Zoogloeaceae</taxon>
        <taxon>Thauera</taxon>
    </lineage>
</organism>
<keyword evidence="3 6" id="KW-0012">Acyltransferase</keyword>
<evidence type="ECO:0000313" key="6">
    <source>
        <dbReference type="EMBL" id="MBD8504163.1"/>
    </source>
</evidence>
<feature type="domain" description="Phospholipid/glycerol acyltransferase" evidence="5">
    <location>
        <begin position="85"/>
        <end position="193"/>
    </location>
</feature>
<dbReference type="GO" id="GO:0016746">
    <property type="term" value="F:acyltransferase activity"/>
    <property type="evidence" value="ECO:0007669"/>
    <property type="project" value="UniProtKB-KW"/>
</dbReference>
<proteinExistence type="predicted"/>
<evidence type="ECO:0000256" key="2">
    <source>
        <dbReference type="ARBA" id="ARBA00022679"/>
    </source>
</evidence>
<keyword evidence="2" id="KW-0808">Transferase</keyword>
<reference evidence="7" key="1">
    <citation type="submission" date="2023-07" db="EMBL/GenBank/DDBJ databases">
        <title>Thauera sp. CAU 1555 isolated from sand of Yaerae Beach.</title>
        <authorList>
            <person name="Kim W."/>
        </authorList>
    </citation>
    <scope>NUCLEOTIDE SEQUENCE [LARGE SCALE GENOMIC DNA]</scope>
    <source>
        <strain evidence="7">CAU 1555</strain>
    </source>
</reference>
<dbReference type="EMBL" id="JACYTO010000002">
    <property type="protein sequence ID" value="MBD8504163.1"/>
    <property type="molecule type" value="Genomic_DNA"/>
</dbReference>
<comment type="caution">
    <text evidence="6">The sequence shown here is derived from an EMBL/GenBank/DDBJ whole genome shotgun (WGS) entry which is preliminary data.</text>
</comment>
<dbReference type="PANTHER" id="PTHR10434">
    <property type="entry name" value="1-ACYL-SN-GLYCEROL-3-PHOSPHATE ACYLTRANSFERASE"/>
    <property type="match status" value="1"/>
</dbReference>
<evidence type="ECO:0000313" key="7">
    <source>
        <dbReference type="Proteomes" id="UP000603602"/>
    </source>
</evidence>
<keyword evidence="4" id="KW-0812">Transmembrane</keyword>
<dbReference type="SMART" id="SM00563">
    <property type="entry name" value="PlsC"/>
    <property type="match status" value="1"/>
</dbReference>
<keyword evidence="7" id="KW-1185">Reference proteome</keyword>
<evidence type="ECO:0000256" key="3">
    <source>
        <dbReference type="ARBA" id="ARBA00023315"/>
    </source>
</evidence>
<dbReference type="RefSeq" id="WP_187718935.1">
    <property type="nucleotide sequence ID" value="NZ_JACTAH010000002.1"/>
</dbReference>
<dbReference type="Proteomes" id="UP000603602">
    <property type="component" value="Unassembled WGS sequence"/>
</dbReference>
<evidence type="ECO:0000256" key="1">
    <source>
        <dbReference type="ARBA" id="ARBA00005189"/>
    </source>
</evidence>
<name>A0ABR9BCT4_9RHOO</name>
<protein>
    <submittedName>
        <fullName evidence="6">1-acyl-sn-glycerol-3-phosphate acyltransferase</fullName>
    </submittedName>
</protein>
<comment type="pathway">
    <text evidence="1">Lipid metabolism.</text>
</comment>
<sequence length="260" mass="28899">MSRRLPAFYEYVCLYLGLGTLGLMCLSWLPFAVVLHVVLPEAAGRRLGRRVITAVFRLYLNILTLLGACRFDLSELDELRDAGPLILAPNHPCLLDAVMVISRLPDVACIMKASLLRNIFLGGGARLARYIPNGRPLEMVYASCDALRAGSQLLIFPEGTRTVRPPVNPIMPSAALIARRAKVPVQAIIIETDSDYLSKGWPLFRRPPMPIHYRVRLGRRFDPPRDATAFGAELESYFADELAHARYTPPFAASAERRAA</sequence>
<dbReference type="PANTHER" id="PTHR10434:SF66">
    <property type="entry name" value="PHOSPHOLIPID_GLYCEROL ACYLTRANSFERASE DOMAIN-CONTAINING PROTEIN"/>
    <property type="match status" value="1"/>
</dbReference>